<dbReference type="KEGG" id="ccin:107267186"/>
<organism evidence="2 3">
    <name type="scientific">Cephus cinctus</name>
    <name type="common">Wheat stem sawfly</name>
    <dbReference type="NCBI Taxonomy" id="211228"/>
    <lineage>
        <taxon>Eukaryota</taxon>
        <taxon>Metazoa</taxon>
        <taxon>Ecdysozoa</taxon>
        <taxon>Arthropoda</taxon>
        <taxon>Hexapoda</taxon>
        <taxon>Insecta</taxon>
        <taxon>Pterygota</taxon>
        <taxon>Neoptera</taxon>
        <taxon>Endopterygota</taxon>
        <taxon>Hymenoptera</taxon>
        <taxon>Cephoidea</taxon>
        <taxon>Cephidae</taxon>
        <taxon>Cephus</taxon>
    </lineage>
</organism>
<reference evidence="3" key="1">
    <citation type="submission" date="2025-08" db="UniProtKB">
        <authorList>
            <consortium name="RefSeq"/>
        </authorList>
    </citation>
    <scope>IDENTIFICATION</scope>
</reference>
<keyword evidence="2" id="KW-1185">Reference proteome</keyword>
<dbReference type="RefSeq" id="XP_015594028.1">
    <property type="nucleotide sequence ID" value="XM_015738542.2"/>
</dbReference>
<accession>A0AAJ7FIY5</accession>
<feature type="compositionally biased region" description="Polar residues" evidence="1">
    <location>
        <begin position="291"/>
        <end position="305"/>
    </location>
</feature>
<proteinExistence type="predicted"/>
<feature type="region of interest" description="Disordered" evidence="1">
    <location>
        <begin position="229"/>
        <end position="261"/>
    </location>
</feature>
<feature type="region of interest" description="Disordered" evidence="1">
    <location>
        <begin position="377"/>
        <end position="422"/>
    </location>
</feature>
<feature type="compositionally biased region" description="Basic and acidic residues" evidence="1">
    <location>
        <begin position="244"/>
        <end position="257"/>
    </location>
</feature>
<dbReference type="Proteomes" id="UP000694920">
    <property type="component" value="Unplaced"/>
</dbReference>
<dbReference type="GeneID" id="107267186"/>
<protein>
    <submittedName>
        <fullName evidence="3">Uncharacterized protein LOC107267186 isoform X1</fullName>
    </submittedName>
</protein>
<sequence>MELLGVTVWTRTSWRNVQSEKMRLKPLGILVILFLSGYCDARPQKDVATGSQESRAQEKGEERLPLEEKNISASQTVRGNNSGQTSNGNREFKDLQDMDQSLRTVATQLLNVTNPDESNTNVESKTVNDGPSKLLSVGKSEKVKKTENIVSKEKPEESSSLIKEINSEISNLESMGVSFGRPVNSKFGYFESGHPGQAMAITEEELEKELSGIRETTVTKNVPTTSGGISTWILLNPPSTTPKTEQEVEKKIEKKPESQPQPIIKSTATIQKVEQSSKIEPKPTATIEKVQAQTTSEKNSQTTSKVVPASTRRTTAIPRPDRIMPSTEKVDKQITTTTTTRSRIPTDKIESITTPRITTTKKVNIPSRTTVKTKVSIGYGSSTTPRPSSTKIMRPNFSKPNKQPSRTTTQNPASVKTDNTSSPKIEKVTFRPVQMISTSKPERPMFINKIKASVLTEMQKSTTIPPATITPKIQHTASNFTGSDLVEVPMKIKTEGSKVNNVLKVQLKKPVDETTTIEIEPIKVNTPVLNIEKVEKVDKVNKDTKKISKTQETNEQVQEVLNNSQIDLKFDFNPELTKVHMESSTEVGTTSTTKRPRHSSNKRKKNKVRRRKPLTSTTLSTSTTSASTTLAESYEISTESNVIENSIQESKVEPETNLANATKKTKKPLQKPISTQIYNFLSREVMPSFGVMSLVGLGLGLASYFLYPFGGVITRRNYDVEPNYKYNLDEYGGNYGQNEEEVFSKVLQGMTNHDSKFGGIKDYENNYYRYQHYDGPYVDPKATKNTDQRYPTSVAPSYGPIENAYDLKYRNTEFKYPDVPTTSNYYDRQKQEFAATNDATGNPQFVVGNVPKEYSTFEKKAGDQTNSNHRDKENVQTTFEQNIAQNYNFPKNPVNLPQNFAQPEAQALRVEGPYEEIQISPTAVAVEHGPRALKVKRSADLQNMKLSRKTRESVIQIIPSKSEMEMEEKEMENEENLSNEILDILDSVIPGSEAEKKHKDKEVLHKINEHVKAEKKKHDEKLKSHEKHDHTEKIEAASKLQDEATTSTPAEKRADTTSMEASREESTQASSTSKYESTTYKFTEDSEEDEEDVKDNEDTTVEPSDDITTEKSENEHEEGYTVFGFVKRIAEIKFRLGLTILKHASEGFARYLGHVQKRINGEE</sequence>
<feature type="compositionally biased region" description="Polar residues" evidence="1">
    <location>
        <begin position="398"/>
        <end position="422"/>
    </location>
</feature>
<gene>
    <name evidence="3" type="primary">LOC107267186</name>
</gene>
<feature type="region of interest" description="Disordered" evidence="1">
    <location>
        <begin position="291"/>
        <end position="310"/>
    </location>
</feature>
<feature type="compositionally biased region" description="Low complexity" evidence="1">
    <location>
        <begin position="614"/>
        <end position="631"/>
    </location>
</feature>
<feature type="compositionally biased region" description="Acidic residues" evidence="1">
    <location>
        <begin position="1085"/>
        <end position="1107"/>
    </location>
</feature>
<feature type="region of interest" description="Disordered" evidence="1">
    <location>
        <begin position="579"/>
        <end position="633"/>
    </location>
</feature>
<evidence type="ECO:0000256" key="1">
    <source>
        <dbReference type="SAM" id="MobiDB-lite"/>
    </source>
</evidence>
<feature type="compositionally biased region" description="Basic and acidic residues" evidence="1">
    <location>
        <begin position="1010"/>
        <end position="1042"/>
    </location>
</feature>
<dbReference type="AlphaFoldDB" id="A0AAJ7FIY5"/>
<evidence type="ECO:0000313" key="2">
    <source>
        <dbReference type="Proteomes" id="UP000694920"/>
    </source>
</evidence>
<feature type="compositionally biased region" description="Basic residues" evidence="1">
    <location>
        <begin position="594"/>
        <end position="613"/>
    </location>
</feature>
<name>A0AAJ7FIY5_CEPCN</name>
<feature type="compositionally biased region" description="Low complexity" evidence="1">
    <location>
        <begin position="584"/>
        <end position="593"/>
    </location>
</feature>
<evidence type="ECO:0000313" key="3">
    <source>
        <dbReference type="RefSeq" id="XP_015594028.1"/>
    </source>
</evidence>
<feature type="compositionally biased region" description="Low complexity" evidence="1">
    <location>
        <begin position="1070"/>
        <end position="1081"/>
    </location>
</feature>
<feature type="compositionally biased region" description="Polar residues" evidence="1">
    <location>
        <begin position="377"/>
        <end position="391"/>
    </location>
</feature>
<feature type="compositionally biased region" description="Basic and acidic residues" evidence="1">
    <location>
        <begin position="55"/>
        <end position="66"/>
    </location>
</feature>
<feature type="region of interest" description="Disordered" evidence="1">
    <location>
        <begin position="1010"/>
        <end position="1116"/>
    </location>
</feature>
<feature type="region of interest" description="Disordered" evidence="1">
    <location>
        <begin position="46"/>
        <end position="66"/>
    </location>
</feature>
<feature type="compositionally biased region" description="Basic and acidic residues" evidence="1">
    <location>
        <begin position="1050"/>
        <end position="1066"/>
    </location>
</feature>